<protein>
    <submittedName>
        <fullName evidence="1">Uncharacterized protein</fullName>
    </submittedName>
</protein>
<dbReference type="AlphaFoldDB" id="U1RPA4"/>
<evidence type="ECO:0000313" key="1">
    <source>
        <dbReference type="EMBL" id="ERH21478.1"/>
    </source>
</evidence>
<dbReference type="Proteomes" id="UP000016536">
    <property type="component" value="Unassembled WGS sequence"/>
</dbReference>
<organism evidence="1 2">
    <name type="scientific">Actinomyces johnsonii F0542</name>
    <dbReference type="NCBI Taxonomy" id="1321818"/>
    <lineage>
        <taxon>Bacteria</taxon>
        <taxon>Bacillati</taxon>
        <taxon>Actinomycetota</taxon>
        <taxon>Actinomycetes</taxon>
        <taxon>Actinomycetales</taxon>
        <taxon>Actinomycetaceae</taxon>
        <taxon>Actinomyces</taxon>
    </lineage>
</organism>
<reference evidence="1 2" key="1">
    <citation type="submission" date="2013-08" db="EMBL/GenBank/DDBJ databases">
        <authorList>
            <person name="Weinstock G."/>
            <person name="Sodergren E."/>
            <person name="Wylie T."/>
            <person name="Fulton L."/>
            <person name="Fulton R."/>
            <person name="Fronick C."/>
            <person name="O'Laughlin M."/>
            <person name="Godfrey J."/>
            <person name="Miner T."/>
            <person name="Herter B."/>
            <person name="Appelbaum E."/>
            <person name="Cordes M."/>
            <person name="Lek S."/>
            <person name="Wollam A."/>
            <person name="Pepin K.H."/>
            <person name="Palsikar V.B."/>
            <person name="Mitreva M."/>
            <person name="Wilson R.K."/>
        </authorList>
    </citation>
    <scope>NUCLEOTIDE SEQUENCE [LARGE SCALE GENOMIC DNA]</scope>
    <source>
        <strain evidence="1 2">F0542</strain>
    </source>
</reference>
<sequence length="46" mass="5286">MCGPWSVRACDRLVDKRHMPDRRHQLPDWRGATWAIRTVPTAGLTA</sequence>
<dbReference type="HOGENOM" id="CLU_3179167_0_0_11"/>
<name>U1RPA4_9ACTO</name>
<gene>
    <name evidence="1" type="ORF">HMPREF1979_03120</name>
</gene>
<proteinExistence type="predicted"/>
<accession>U1RPA4</accession>
<dbReference type="EMBL" id="AWSE01000257">
    <property type="protein sequence ID" value="ERH21478.1"/>
    <property type="molecule type" value="Genomic_DNA"/>
</dbReference>
<evidence type="ECO:0000313" key="2">
    <source>
        <dbReference type="Proteomes" id="UP000016536"/>
    </source>
</evidence>
<comment type="caution">
    <text evidence="1">The sequence shown here is derived from an EMBL/GenBank/DDBJ whole genome shotgun (WGS) entry which is preliminary data.</text>
</comment>
<keyword evidence="2" id="KW-1185">Reference proteome</keyword>